<evidence type="ECO:0000313" key="8">
    <source>
        <dbReference type="Proteomes" id="UP001235720"/>
    </source>
</evidence>
<dbReference type="InterPro" id="IPR000064">
    <property type="entry name" value="NLP_P60_dom"/>
</dbReference>
<reference evidence="7 8" key="1">
    <citation type="submission" date="2023-06" db="EMBL/GenBank/DDBJ databases">
        <authorList>
            <person name="Feng G."/>
            <person name="Li J."/>
            <person name="Zhu H."/>
        </authorList>
    </citation>
    <scope>NUCLEOTIDE SEQUENCE [LARGE SCALE GENOMIC DNA]</scope>
    <source>
        <strain evidence="7 8">RHCJP20</strain>
    </source>
</reference>
<dbReference type="EMBL" id="JAUCMM010000001">
    <property type="protein sequence ID" value="MDM7886825.1"/>
    <property type="molecule type" value="Genomic_DNA"/>
</dbReference>
<name>A0ABT7TB57_9MICO</name>
<sequence length="332" mass="33620">MGRHALPAAPDGSTSTAHEAVAPAPTRTAATPTGPAVAAPAVADTAAPRRPRGRRAALGPAVARSSFVQPAKPARTVALAAPRPVASTAVAGAAVLSRSAALRAERAADPRHVRRAANAKRAAILLAPAIAVTSSLTLAVPADAAPQTTHGTTSSSIAAYDAQSFTVARDVEVPVVQTDGMTTTTTIVSYPTIVTKYGVTTQQAEAAISKVLSAGGKRATIVSTALQYMGDPYVEGGASHSGIDCSGLTMVAYAAVGIPLVHYVPSQDAVATTIPQSEALPGDLVVFDNEDHVGIYLGDGVVLQAPHPGDPVDIVPVYPNAHHFARLLPAGE</sequence>
<keyword evidence="2" id="KW-0645">Protease</keyword>
<comment type="similarity">
    <text evidence="1">Belongs to the peptidase C40 family.</text>
</comment>
<evidence type="ECO:0000256" key="3">
    <source>
        <dbReference type="ARBA" id="ARBA00022801"/>
    </source>
</evidence>
<keyword evidence="8" id="KW-1185">Reference proteome</keyword>
<feature type="compositionally biased region" description="Low complexity" evidence="5">
    <location>
        <begin position="20"/>
        <end position="48"/>
    </location>
</feature>
<gene>
    <name evidence="7" type="ORF">QUG98_00010</name>
</gene>
<dbReference type="Pfam" id="PF00877">
    <property type="entry name" value="NLPC_P60"/>
    <property type="match status" value="1"/>
</dbReference>
<dbReference type="InterPro" id="IPR038765">
    <property type="entry name" value="Papain-like_cys_pep_sf"/>
</dbReference>
<dbReference type="PANTHER" id="PTHR47359">
    <property type="entry name" value="PEPTIDOGLYCAN DL-ENDOPEPTIDASE CWLO"/>
    <property type="match status" value="1"/>
</dbReference>
<dbReference type="SUPFAM" id="SSF54001">
    <property type="entry name" value="Cysteine proteinases"/>
    <property type="match status" value="1"/>
</dbReference>
<dbReference type="PROSITE" id="PS51935">
    <property type="entry name" value="NLPC_P60"/>
    <property type="match status" value="1"/>
</dbReference>
<accession>A0ABT7TB57</accession>
<dbReference type="InterPro" id="IPR051794">
    <property type="entry name" value="PG_Endopeptidase_C40"/>
</dbReference>
<evidence type="ECO:0000256" key="4">
    <source>
        <dbReference type="ARBA" id="ARBA00022807"/>
    </source>
</evidence>
<keyword evidence="4" id="KW-0788">Thiol protease</keyword>
<dbReference type="PANTHER" id="PTHR47359:SF3">
    <property type="entry name" value="NLP_P60 DOMAIN-CONTAINING PROTEIN-RELATED"/>
    <property type="match status" value="1"/>
</dbReference>
<evidence type="ECO:0000313" key="7">
    <source>
        <dbReference type="EMBL" id="MDM7886825.1"/>
    </source>
</evidence>
<keyword evidence="3" id="KW-0378">Hydrolase</keyword>
<protein>
    <submittedName>
        <fullName evidence="7">NlpC/P60 family protein</fullName>
    </submittedName>
</protein>
<dbReference type="Gene3D" id="3.90.1720.10">
    <property type="entry name" value="endopeptidase domain like (from Nostoc punctiforme)"/>
    <property type="match status" value="1"/>
</dbReference>
<organism evidence="7 8">
    <name type="scientific">Curtobacterium subtropicum</name>
    <dbReference type="NCBI Taxonomy" id="3055138"/>
    <lineage>
        <taxon>Bacteria</taxon>
        <taxon>Bacillati</taxon>
        <taxon>Actinomycetota</taxon>
        <taxon>Actinomycetes</taxon>
        <taxon>Micrococcales</taxon>
        <taxon>Microbacteriaceae</taxon>
        <taxon>Curtobacterium</taxon>
    </lineage>
</organism>
<proteinExistence type="inferred from homology"/>
<feature type="domain" description="NlpC/P60" evidence="6">
    <location>
        <begin position="215"/>
        <end position="332"/>
    </location>
</feature>
<evidence type="ECO:0000256" key="5">
    <source>
        <dbReference type="SAM" id="MobiDB-lite"/>
    </source>
</evidence>
<dbReference type="RefSeq" id="WP_289468633.1">
    <property type="nucleotide sequence ID" value="NZ_JAUCMM010000001.1"/>
</dbReference>
<evidence type="ECO:0000256" key="2">
    <source>
        <dbReference type="ARBA" id="ARBA00022670"/>
    </source>
</evidence>
<feature type="region of interest" description="Disordered" evidence="5">
    <location>
        <begin position="1"/>
        <end position="61"/>
    </location>
</feature>
<dbReference type="Proteomes" id="UP001235720">
    <property type="component" value="Unassembled WGS sequence"/>
</dbReference>
<evidence type="ECO:0000259" key="6">
    <source>
        <dbReference type="PROSITE" id="PS51935"/>
    </source>
</evidence>
<evidence type="ECO:0000256" key="1">
    <source>
        <dbReference type="ARBA" id="ARBA00007074"/>
    </source>
</evidence>
<comment type="caution">
    <text evidence="7">The sequence shown here is derived from an EMBL/GenBank/DDBJ whole genome shotgun (WGS) entry which is preliminary data.</text>
</comment>